<gene>
    <name evidence="2" type="ORF">ILUMI_05448</name>
</gene>
<name>A0A8K0DB24_IGNLU</name>
<keyword evidence="3" id="KW-1185">Reference proteome</keyword>
<evidence type="ECO:0000256" key="1">
    <source>
        <dbReference type="SAM" id="MobiDB-lite"/>
    </source>
</evidence>
<feature type="region of interest" description="Disordered" evidence="1">
    <location>
        <begin position="34"/>
        <end position="66"/>
    </location>
</feature>
<accession>A0A8K0DB24</accession>
<sequence length="140" mass="16411">MAFTSSINNTGYGSSEDENASHQLLRAGTSHNEMWDNEDSSVDHNDELSEYEQYGTTPPRTRILRRNRERKQRDLKEYSWYLIFQDLYTLVNFNLCCVPEEMVDSIFCFILLLCILKSFCKPILASCYFIESINYSFQVS</sequence>
<comment type="caution">
    <text evidence="2">The sequence shown here is derived from an EMBL/GenBank/DDBJ whole genome shotgun (WGS) entry which is preliminary data.</text>
</comment>
<dbReference type="EMBL" id="VTPC01002016">
    <property type="protein sequence ID" value="KAF2900746.1"/>
    <property type="molecule type" value="Genomic_DNA"/>
</dbReference>
<organism evidence="2 3">
    <name type="scientific">Ignelater luminosus</name>
    <name type="common">Cucubano</name>
    <name type="synonym">Pyrophorus luminosus</name>
    <dbReference type="NCBI Taxonomy" id="2038154"/>
    <lineage>
        <taxon>Eukaryota</taxon>
        <taxon>Metazoa</taxon>
        <taxon>Ecdysozoa</taxon>
        <taxon>Arthropoda</taxon>
        <taxon>Hexapoda</taxon>
        <taxon>Insecta</taxon>
        <taxon>Pterygota</taxon>
        <taxon>Neoptera</taxon>
        <taxon>Endopterygota</taxon>
        <taxon>Coleoptera</taxon>
        <taxon>Polyphaga</taxon>
        <taxon>Elateriformia</taxon>
        <taxon>Elateroidea</taxon>
        <taxon>Elateridae</taxon>
        <taxon>Agrypninae</taxon>
        <taxon>Pyrophorini</taxon>
        <taxon>Ignelater</taxon>
    </lineage>
</organism>
<proteinExistence type="predicted"/>
<protein>
    <submittedName>
        <fullName evidence="2">Uncharacterized protein</fullName>
    </submittedName>
</protein>
<dbReference type="Proteomes" id="UP000801492">
    <property type="component" value="Unassembled WGS sequence"/>
</dbReference>
<evidence type="ECO:0000313" key="3">
    <source>
        <dbReference type="Proteomes" id="UP000801492"/>
    </source>
</evidence>
<dbReference type="AlphaFoldDB" id="A0A8K0DB24"/>
<dbReference type="OrthoDB" id="6772916at2759"/>
<evidence type="ECO:0000313" key="2">
    <source>
        <dbReference type="EMBL" id="KAF2900746.1"/>
    </source>
</evidence>
<reference evidence="2" key="1">
    <citation type="submission" date="2019-08" db="EMBL/GenBank/DDBJ databases">
        <title>The genome of the North American firefly Photinus pyralis.</title>
        <authorList>
            <consortium name="Photinus pyralis genome working group"/>
            <person name="Fallon T.R."/>
            <person name="Sander Lower S.E."/>
            <person name="Weng J.-K."/>
        </authorList>
    </citation>
    <scope>NUCLEOTIDE SEQUENCE</scope>
    <source>
        <strain evidence="2">TRF0915ILg1</strain>
        <tissue evidence="2">Whole body</tissue>
    </source>
</reference>